<evidence type="ECO:0000313" key="2">
    <source>
        <dbReference type="Proteomes" id="UP001500943"/>
    </source>
</evidence>
<dbReference type="Proteomes" id="UP001500943">
    <property type="component" value="Unassembled WGS sequence"/>
</dbReference>
<keyword evidence="2" id="KW-1185">Reference proteome</keyword>
<dbReference type="EMBL" id="BAAAKW010000022">
    <property type="protein sequence ID" value="GAA1214189.1"/>
    <property type="molecule type" value="Genomic_DNA"/>
</dbReference>
<accession>A0ABN1VLD4</accession>
<name>A0ABN1VLD4_9MICO</name>
<comment type="caution">
    <text evidence="1">The sequence shown here is derived from an EMBL/GenBank/DDBJ whole genome shotgun (WGS) entry which is preliminary data.</text>
</comment>
<protein>
    <submittedName>
        <fullName evidence="1">Uncharacterized protein</fullName>
    </submittedName>
</protein>
<gene>
    <name evidence="1" type="ORF">GCM10009655_11850</name>
</gene>
<organism evidence="1 2">
    <name type="scientific">Rhodoglobus aureus</name>
    <dbReference type="NCBI Taxonomy" id="191497"/>
    <lineage>
        <taxon>Bacteria</taxon>
        <taxon>Bacillati</taxon>
        <taxon>Actinomycetota</taxon>
        <taxon>Actinomycetes</taxon>
        <taxon>Micrococcales</taxon>
        <taxon>Microbacteriaceae</taxon>
        <taxon>Rhodoglobus</taxon>
    </lineage>
</organism>
<proteinExistence type="predicted"/>
<reference evidence="1 2" key="1">
    <citation type="journal article" date="2019" name="Int. J. Syst. Evol. Microbiol.">
        <title>The Global Catalogue of Microorganisms (GCM) 10K type strain sequencing project: providing services to taxonomists for standard genome sequencing and annotation.</title>
        <authorList>
            <consortium name="The Broad Institute Genomics Platform"/>
            <consortium name="The Broad Institute Genome Sequencing Center for Infectious Disease"/>
            <person name="Wu L."/>
            <person name="Ma J."/>
        </authorList>
    </citation>
    <scope>NUCLEOTIDE SEQUENCE [LARGE SCALE GENOMIC DNA]</scope>
    <source>
        <strain evidence="1 2">JCM 12762</strain>
    </source>
</reference>
<evidence type="ECO:0000313" key="1">
    <source>
        <dbReference type="EMBL" id="GAA1214189.1"/>
    </source>
</evidence>
<sequence length="82" mass="9111">MREPLSQDFPRAISPCTSRTLAVTSRLLEETGIGPVYDAGFQTFFINVLALHFVYKDVDFTFLSAGYSPKLAILYTVTVSTD</sequence>